<dbReference type="InterPro" id="IPR023346">
    <property type="entry name" value="Lysozyme-like_dom_sf"/>
</dbReference>
<name>A0A0F8XJ70_9ZZZZ</name>
<dbReference type="AlphaFoldDB" id="A0A0F8XJ70"/>
<dbReference type="GO" id="GO:0030288">
    <property type="term" value="C:outer membrane-bounded periplasmic space"/>
    <property type="evidence" value="ECO:0007669"/>
    <property type="project" value="TreeGrafter"/>
</dbReference>
<dbReference type="SUPFAM" id="SSF53955">
    <property type="entry name" value="Lysozyme-like"/>
    <property type="match status" value="1"/>
</dbReference>
<dbReference type="PANTHER" id="PTHR32282:SF15">
    <property type="entry name" value="PENICILLIN-BINDING PROTEIN 1C"/>
    <property type="match status" value="1"/>
</dbReference>
<keyword evidence="2" id="KW-0472">Membrane</keyword>
<proteinExistence type="predicted"/>
<keyword evidence="2" id="KW-1133">Transmembrane helix</keyword>
<dbReference type="PANTHER" id="PTHR32282">
    <property type="entry name" value="BINDING PROTEIN TRANSPEPTIDASE, PUTATIVE-RELATED"/>
    <property type="match status" value="1"/>
</dbReference>
<evidence type="ECO:0000256" key="1">
    <source>
        <dbReference type="ARBA" id="ARBA00022679"/>
    </source>
</evidence>
<dbReference type="Gene3D" id="1.10.3810.10">
    <property type="entry name" value="Biosynthetic peptidoglycan transglycosylase-like"/>
    <property type="match status" value="1"/>
</dbReference>
<dbReference type="Pfam" id="PF00912">
    <property type="entry name" value="Transgly"/>
    <property type="match status" value="1"/>
</dbReference>
<feature type="transmembrane region" description="Helical" evidence="2">
    <location>
        <begin position="20"/>
        <end position="38"/>
    </location>
</feature>
<keyword evidence="2" id="KW-0812">Transmembrane</keyword>
<protein>
    <recommendedName>
        <fullName evidence="3">Glycosyl transferase family 51 domain-containing protein</fullName>
    </recommendedName>
</protein>
<evidence type="ECO:0000259" key="3">
    <source>
        <dbReference type="Pfam" id="PF00912"/>
    </source>
</evidence>
<keyword evidence="1" id="KW-0808">Transferase</keyword>
<dbReference type="EMBL" id="LAZR01062627">
    <property type="protein sequence ID" value="KKK61130.1"/>
    <property type="molecule type" value="Genomic_DNA"/>
</dbReference>
<reference evidence="4" key="1">
    <citation type="journal article" date="2015" name="Nature">
        <title>Complex archaea that bridge the gap between prokaryotes and eukaryotes.</title>
        <authorList>
            <person name="Spang A."/>
            <person name="Saw J.H."/>
            <person name="Jorgensen S.L."/>
            <person name="Zaremba-Niedzwiedzka K."/>
            <person name="Martijn J."/>
            <person name="Lind A.E."/>
            <person name="van Eijk R."/>
            <person name="Schleper C."/>
            <person name="Guy L."/>
            <person name="Ettema T.J."/>
        </authorList>
    </citation>
    <scope>NUCLEOTIDE SEQUENCE</scope>
</reference>
<comment type="caution">
    <text evidence="4">The sequence shown here is derived from an EMBL/GenBank/DDBJ whole genome shotgun (WGS) entry which is preliminary data.</text>
</comment>
<sequence length="142" mass="16687">MEKEAFIKIIHKFLRQRWKLILTAAILLSLFSLFWFSLPGELFEERYSTVILDRNGRLLGAAISQDGQWRFPPWPELPEKFKHAIILYEDKRFFRHMGVDPLAVARAVRQNREAGGIVSEASTITMQVIRLSRYNKQEDLPR</sequence>
<dbReference type="InterPro" id="IPR036950">
    <property type="entry name" value="PBP_transglycosylase"/>
</dbReference>
<gene>
    <name evidence="4" type="ORF">LCGC14_3017400</name>
</gene>
<evidence type="ECO:0000313" key="4">
    <source>
        <dbReference type="EMBL" id="KKK61130.1"/>
    </source>
</evidence>
<feature type="domain" description="Glycosyl transferase family 51" evidence="3">
    <location>
        <begin position="66"/>
        <end position="137"/>
    </location>
</feature>
<dbReference type="InterPro" id="IPR050396">
    <property type="entry name" value="Glycosyltr_51/Transpeptidase"/>
</dbReference>
<accession>A0A0F8XJ70</accession>
<dbReference type="GO" id="GO:0008955">
    <property type="term" value="F:peptidoglycan glycosyltransferase activity"/>
    <property type="evidence" value="ECO:0007669"/>
    <property type="project" value="TreeGrafter"/>
</dbReference>
<evidence type="ECO:0000256" key="2">
    <source>
        <dbReference type="SAM" id="Phobius"/>
    </source>
</evidence>
<organism evidence="4">
    <name type="scientific">marine sediment metagenome</name>
    <dbReference type="NCBI Taxonomy" id="412755"/>
    <lineage>
        <taxon>unclassified sequences</taxon>
        <taxon>metagenomes</taxon>
        <taxon>ecological metagenomes</taxon>
    </lineage>
</organism>
<dbReference type="InterPro" id="IPR001264">
    <property type="entry name" value="Glyco_trans_51"/>
</dbReference>
<dbReference type="GO" id="GO:0009252">
    <property type="term" value="P:peptidoglycan biosynthetic process"/>
    <property type="evidence" value="ECO:0007669"/>
    <property type="project" value="TreeGrafter"/>
</dbReference>